<feature type="coiled-coil region" evidence="1">
    <location>
        <begin position="2068"/>
        <end position="2095"/>
    </location>
</feature>
<feature type="compositionally biased region" description="Basic and acidic residues" evidence="2">
    <location>
        <begin position="489"/>
        <end position="507"/>
    </location>
</feature>
<feature type="compositionally biased region" description="Basic and acidic residues" evidence="2">
    <location>
        <begin position="451"/>
        <end position="466"/>
    </location>
</feature>
<feature type="compositionally biased region" description="Polar residues" evidence="2">
    <location>
        <begin position="1234"/>
        <end position="1249"/>
    </location>
</feature>
<name>A0A7K6UGZ3_9AVES</name>
<dbReference type="Gene3D" id="2.30.30.190">
    <property type="entry name" value="CAP Gly-rich-like domain"/>
    <property type="match status" value="1"/>
</dbReference>
<feature type="region of interest" description="Disordered" evidence="2">
    <location>
        <begin position="952"/>
        <end position="1004"/>
    </location>
</feature>
<feature type="compositionally biased region" description="Low complexity" evidence="2">
    <location>
        <begin position="1583"/>
        <end position="1595"/>
    </location>
</feature>
<accession>A0A7K6UGZ3</accession>
<evidence type="ECO:0000313" key="4">
    <source>
        <dbReference type="EMBL" id="NWX21659.1"/>
    </source>
</evidence>
<dbReference type="GO" id="GO:0005813">
    <property type="term" value="C:centrosome"/>
    <property type="evidence" value="ECO:0007669"/>
    <property type="project" value="InterPro"/>
</dbReference>
<feature type="compositionally biased region" description="Basic and acidic residues" evidence="2">
    <location>
        <begin position="1559"/>
        <end position="1571"/>
    </location>
</feature>
<feature type="coiled-coil region" evidence="1">
    <location>
        <begin position="2743"/>
        <end position="2770"/>
    </location>
</feature>
<keyword evidence="5" id="KW-1185">Reference proteome</keyword>
<feature type="domain" description="CAP-Gly" evidence="3">
    <location>
        <begin position="2524"/>
        <end position="2566"/>
    </location>
</feature>
<feature type="region of interest" description="Disordered" evidence="2">
    <location>
        <begin position="1103"/>
        <end position="1273"/>
    </location>
</feature>
<feature type="compositionally biased region" description="Low complexity" evidence="2">
    <location>
        <begin position="1543"/>
        <end position="1558"/>
    </location>
</feature>
<dbReference type="PROSITE" id="PS50245">
    <property type="entry name" value="CAP_GLY_2"/>
    <property type="match status" value="1"/>
</dbReference>
<sequence>MWSNTSNEVPLQNPRHNQSKDSTQGMDLLCFIALSWKLRHIENKLEITPTSTAVFHSVMDAKKPSASACRKMSRKAFSFWRDGYVEDSLVSVSASRSSSQSKSSKEKSSRSPLRATTLESNVKKSNRVEFCEPLPSYRDTYSSLSYHSSSQLEAKQLLSSLDLSEAEGKTELTGCVMHDRDKRDLHSRGFESPCSSAADETVVRYLNDRPAINALQNNEAFLKAATPPRLEEEKTSGSRGDESSTKTPPQSSTSQDNELKVSSSSATGTLRAHRLEILKRRQHDAKLEKLKERIRKQWECSEELSGRGQHSGHAEQPVVITDVKNAVIPKVRKVASAPAAPSYRGFNPAETKIRTADGKIWHEAEFQVGQKLYRDTAHELTEGSAVKGKPSERNKEKKASKPVRKVQKLTQSSGPESKQGGSYVINAFSWREGQKLAKKILGPAPRIEQVRRAVSSDRTGRERAAKSDCIGRTGSDSRLDVTCKTSSRSSERSRNKIRSENNLKKLEAALPDDNQEDHASVNKDFLPVEIRGILDDLQLDSVSTKQEKDVKMQNQKSVLPTQNARSQSPTKRKPDKIAASEEPQVISKKRHYDTDEVRRYIIRQQEERKKKQNEEKKAQKEATEQKNKRLQELYRKQKEAFTKVKNVPPPEPSAAKRLQETYSKLLLERTLLEEPPQLPTVQEAQPRPGYQPSGESDKENKAQERPPSASSSSDMSLSESQQPLLRGDLMEPPWVQPDRLSPRVQLSHPQALLGSSGGPCSQHWSLEQMDLFTKKCDAVLAGRRSHAAPVGSLNLMPQPYLNSPPAQQNLLVKPTASQYKSKLDRIEALKATAASLSSRIESEAKKLVGAGVNYGMIWNSDHKFMQENKDDGRWAKAVSPPVREENEDAFSARIQKMLGTCVSHTAFDDNLPGVGNLSEFKKLPETIRPHTAAANLGMRSPSANRHEGMLGHLSKRQTDPPGRENQPYAPNKAVIPPESSIDSISEGPLLSDGSLSEEEGGQHKQLPLKVMETLKEKDFCVRERNAFEPIKEFQEEAEKYLPLFTQTSGVHSKGPWEELPKGSPHSVINIFAKSYHLHEKVFDERSSGGSTILRPLLPAMSPPESVASYEDDFASSKGSSTLTDKKISRDLGSNSSIQEEVPSSKSAHEPRSAELASQHSSGPRSAAASRSSASSKRRGKKERKCGLDSFNGSSHHFPVEEDKMLSELERGSQQVKKSLASSRISGKDHEQNTDTDSTLENLSGHSLMSFSDKGRSPKMSTSSPSPGSQKMLQFDSMGNTAERVKSPAGFSGSTSSGLKPNVAFPDLSLGTSRSVAGAASASGCMRFSPASLQHRLSAELNYLSAIEESVRQLSDVERVRGISLAQQESVSLAQILKAQQQRHERDLALLKMKAEQEALESQRQLDEARQKAAQVHAESLQHLVQSRQEAVQEAPCKAATKQAETSLLTADAAHQIREMTELARTPISDTVSAPAAPVSTLFDQQRQNHLEFMKQLRARTDTNRKCESGAISQGKEETGDSKLTYSPMFDSYSESSRSKVHDQSSSSSHQESPSAPSSKENEKKLSRREKTTSSIEDQAQTGVDDSLPSDSVLSLPDEKDSASVATEYSLKFDESMTEDEIEEKSFRSLLPSESHRRNNLEKKRGNRDDSDEEVSPEKAALSSIKELSMPFSGGQDSFSKFTMEMVRQYMKEEEMRAAHQSSLLRLREKALKEKTKAELAWLEHQKKHLRDKGEDDKMPPIRKRQRGLLLRLQQEKAEIKRLQEANKAARKERQLILKQQAEIERIRQTTMKLQEKLKSAGENKLVSVHYRSWSLPSLAMQLVFAFETRSPSPFSISSSETSSIMQKLKKLRSRMDEKFLTKREQKLMQRRQHAEELLEWKRRLDAEEAEIRRIEKQALAAWDKELLKTKIAKKELGDQRTEPKGTASEEESLVPSCSHLNSESSIPEDLGSLAAESVPSESMGHGQPESPDQSTINEEMIYSEEFKSSTSPGKLSPPKSSMSVSKQDSSKGSHRAGGQLRSPVKSHQVSHNWSDESLSMTQSETTSDQSDIEGRIRALKDELRKRKSVVYQLKKEQKKRQKERLKAQEASLIKQLESYDEFIKKTEAELSRDLEASPTAKPQIKTPSSAAAEKPKIKAPPLHRPETAKNWKSLAESERSRASLQSISEHADAVSSRTERSVSVHTKKVAVTDFRAGEPSGISPTVLMSPSSSRTGSGDSLDNVLSSSLLKDMKDISRISHGISNDVAFFSHKSEIQEDLEYMKLEEYKIEGSCVKSSMSSDVLLTLDKEKEISLDILPKKGLHSENGHSQKELFGLTLENFHGTEEILEQSLAGKDAVTGPSVEVSSCKLSKSAEEKGYLLSEQLFSQKEPSYLEDFEGSSSRKQASVEETLPGEHYKDDFEASLLSPNGDAQSLTGHSQHTQTSRSRSTSLGSDGEISEYLSDRSLSLSGSVHSERLLELKSPTELIKSTERRDVEQEQVPTEPPLWGSVSVTEETDSLPTFNIGDRVLVSKVQPGTLRFKGLTKFAKGFWAGVELDKPEGNNNGTYDGIKYFDCKEKHGIFAPPQKISHITESIDSHLDTNKDEDSFFDDRLEKQHKAEQKDRGSSKSGKESESQSRDATENYSQDKAPADTAVLEALAEERVEELSSKANSIKEISVATEALAQEQSVVDYLKHAVKEEASLAPLISGVVDETSAVQLDDISDFLSEKLERQKTLGEECAEKLDDLSPGVGEKPATPLLDLLTKEKSQLEAQLREEEKSKDQLEKVSLLTDSLLKDFVKDTVNQLQQIKKVRNEKIQLSNQELCDVKEESGTASQQVEKQIPNGLDNFFLSSDLEDEREELSSPDMCPRPESPVFGASGQEELAKRLAELELNREFLSVLGDDQDWFDEDYGLSSRKVQQKQAEEPAVLPKVEPQKVPTKPCEEPLAVPHTAVEVEGMVHAAAEELWKLKELGHDLQSFSLHTDLSSTLKEQDTDTINKQVYKKVVFDLTREIFGEIFAEDPNLNQPIWMKPCRIASAYFRRVKDPNDLDEIKSFIAAEVLKLFSLRKEPNHKTDWQKMMKFGRKKRDRVDHILVQELHEEEAQWVNYDEDELCVKMQLADGIFEALIRDTVDVLNQINEKQQRLLLV</sequence>
<proteinExistence type="predicted"/>
<feature type="region of interest" description="Disordered" evidence="2">
    <location>
        <begin position="543"/>
        <end position="657"/>
    </location>
</feature>
<dbReference type="InterPro" id="IPR000938">
    <property type="entry name" value="CAP-Gly_domain"/>
</dbReference>
<feature type="coiled-coil region" evidence="1">
    <location>
        <begin position="1712"/>
        <end position="1803"/>
    </location>
</feature>
<feature type="region of interest" description="Disordered" evidence="2">
    <location>
        <begin position="672"/>
        <end position="722"/>
    </location>
</feature>
<feature type="region of interest" description="Disordered" evidence="2">
    <location>
        <begin position="1622"/>
        <end position="1669"/>
    </location>
</feature>
<dbReference type="Proteomes" id="UP000559068">
    <property type="component" value="Unassembled WGS sequence"/>
</dbReference>
<organism evidence="4 5">
    <name type="scientific">Aegotheles bennettii</name>
    <dbReference type="NCBI Taxonomy" id="48278"/>
    <lineage>
        <taxon>Eukaryota</taxon>
        <taxon>Metazoa</taxon>
        <taxon>Chordata</taxon>
        <taxon>Craniata</taxon>
        <taxon>Vertebrata</taxon>
        <taxon>Euteleostomi</taxon>
        <taxon>Archelosauria</taxon>
        <taxon>Archosauria</taxon>
        <taxon>Dinosauria</taxon>
        <taxon>Saurischia</taxon>
        <taxon>Theropoda</taxon>
        <taxon>Coelurosauria</taxon>
        <taxon>Aves</taxon>
        <taxon>Neognathae</taxon>
        <taxon>Neoaves</taxon>
        <taxon>Strisores</taxon>
        <taxon>Caprimulgiformes</taxon>
        <taxon>Aegothelidae</taxon>
        <taxon>Aegotheles</taxon>
    </lineage>
</organism>
<feature type="compositionally biased region" description="Polar residues" evidence="2">
    <location>
        <begin position="552"/>
        <end position="569"/>
    </location>
</feature>
<dbReference type="PANTHER" id="PTHR13958">
    <property type="entry name" value="CENTROSOME-ASSOCIATED PROTEIN 350"/>
    <property type="match status" value="1"/>
</dbReference>
<feature type="compositionally biased region" description="Basic and acidic residues" evidence="2">
    <location>
        <begin position="2169"/>
        <end position="2180"/>
    </location>
</feature>
<dbReference type="OrthoDB" id="306254at2759"/>
<feature type="region of interest" description="Disordered" evidence="2">
    <location>
        <begin position="2373"/>
        <end position="2437"/>
    </location>
</feature>
<feature type="compositionally biased region" description="Polar residues" evidence="2">
    <location>
        <begin position="408"/>
        <end position="420"/>
    </location>
</feature>
<feature type="compositionally biased region" description="Basic and acidic residues" evidence="2">
    <location>
        <begin position="2143"/>
        <end position="2161"/>
    </location>
</feature>
<dbReference type="Pfam" id="PF01302">
    <property type="entry name" value="CAP_GLY"/>
    <property type="match status" value="1"/>
</dbReference>
<feature type="compositionally biased region" description="Basic and acidic residues" evidence="2">
    <location>
        <begin position="229"/>
        <end position="244"/>
    </location>
</feature>
<feature type="region of interest" description="Disordered" evidence="2">
    <location>
        <begin position="1500"/>
        <end position="1603"/>
    </location>
</feature>
<feature type="compositionally biased region" description="Basic and acidic residues" evidence="2">
    <location>
        <begin position="1197"/>
        <end position="1210"/>
    </location>
</feature>
<evidence type="ECO:0000256" key="2">
    <source>
        <dbReference type="SAM" id="MobiDB-lite"/>
    </source>
</evidence>
<feature type="non-terminal residue" evidence="4">
    <location>
        <position position="3132"/>
    </location>
</feature>
<feature type="compositionally biased region" description="Polar residues" evidence="2">
    <location>
        <begin position="1258"/>
        <end position="1273"/>
    </location>
</feature>
<feature type="compositionally biased region" description="Basic and acidic residues" evidence="2">
    <location>
        <begin position="592"/>
        <end position="642"/>
    </location>
</feature>
<feature type="compositionally biased region" description="Polar residues" evidence="2">
    <location>
        <begin position="2407"/>
        <end position="2418"/>
    </location>
</feature>
<dbReference type="GO" id="GO:0008017">
    <property type="term" value="F:microtubule binding"/>
    <property type="evidence" value="ECO:0007669"/>
    <property type="project" value="InterPro"/>
</dbReference>
<evidence type="ECO:0000256" key="1">
    <source>
        <dbReference type="SAM" id="Coils"/>
    </source>
</evidence>
<feature type="region of interest" description="Disordered" evidence="2">
    <location>
        <begin position="379"/>
        <end position="421"/>
    </location>
</feature>
<feature type="compositionally biased region" description="Polar residues" evidence="2">
    <location>
        <begin position="1131"/>
        <end position="1145"/>
    </location>
</feature>
<feature type="region of interest" description="Disordered" evidence="2">
    <location>
        <begin position="1917"/>
        <end position="2053"/>
    </location>
</feature>
<keyword evidence="1" id="KW-0175">Coiled coil</keyword>
<feature type="compositionally biased region" description="Basic and acidic residues" evidence="2">
    <location>
        <begin position="389"/>
        <end position="399"/>
    </location>
</feature>
<dbReference type="SUPFAM" id="SSF74924">
    <property type="entry name" value="Cap-Gly domain"/>
    <property type="match status" value="1"/>
</dbReference>
<feature type="compositionally biased region" description="Low complexity" evidence="2">
    <location>
        <begin position="245"/>
        <end position="255"/>
    </location>
</feature>
<feature type="compositionally biased region" description="Low complexity" evidence="2">
    <location>
        <begin position="708"/>
        <end position="720"/>
    </location>
</feature>
<dbReference type="GO" id="GO:0034453">
    <property type="term" value="P:microtubule anchoring"/>
    <property type="evidence" value="ECO:0007669"/>
    <property type="project" value="InterPro"/>
</dbReference>
<feature type="region of interest" description="Disordered" evidence="2">
    <location>
        <begin position="2597"/>
        <end position="2632"/>
    </location>
</feature>
<dbReference type="EMBL" id="VZRW01010727">
    <property type="protein sequence ID" value="NWX21659.1"/>
    <property type="molecule type" value="Genomic_DNA"/>
</dbReference>
<dbReference type="InterPro" id="IPR028750">
    <property type="entry name" value="CEP350/CC187"/>
</dbReference>
<feature type="region of interest" description="Disordered" evidence="2">
    <location>
        <begin position="95"/>
        <end position="118"/>
    </location>
</feature>
<dbReference type="InterPro" id="IPR036859">
    <property type="entry name" value="CAP-Gly_dom_sf"/>
</dbReference>
<feature type="region of interest" description="Disordered" evidence="2">
    <location>
        <begin position="223"/>
        <end position="267"/>
    </location>
</feature>
<evidence type="ECO:0000259" key="3">
    <source>
        <dbReference type="PROSITE" id="PS50245"/>
    </source>
</evidence>
<feature type="compositionally biased region" description="Polar residues" evidence="2">
    <location>
        <begin position="1211"/>
        <end position="1224"/>
    </location>
</feature>
<feature type="region of interest" description="Disordered" evidence="2">
    <location>
        <begin position="2470"/>
        <end position="2492"/>
    </location>
</feature>
<feature type="coiled-coil region" evidence="1">
    <location>
        <begin position="1870"/>
        <end position="1897"/>
    </location>
</feature>
<feature type="region of interest" description="Disordered" evidence="2">
    <location>
        <begin position="451"/>
        <end position="522"/>
    </location>
</feature>
<feature type="compositionally biased region" description="Polar residues" evidence="2">
    <location>
        <begin position="1572"/>
        <end position="1581"/>
    </location>
</feature>
<gene>
    <name evidence="4" type="primary">Cep350_0</name>
    <name evidence="4" type="ORF">AEGBEN_R01946</name>
</gene>
<evidence type="ECO:0000313" key="5">
    <source>
        <dbReference type="Proteomes" id="UP000559068"/>
    </source>
</evidence>
<dbReference type="PROSITE" id="PS00845">
    <property type="entry name" value="CAP_GLY_1"/>
    <property type="match status" value="1"/>
</dbReference>
<feature type="coiled-coil region" evidence="1">
    <location>
        <begin position="1373"/>
        <end position="1418"/>
    </location>
</feature>
<reference evidence="4 5" key="1">
    <citation type="submission" date="2019-09" db="EMBL/GenBank/DDBJ databases">
        <title>Bird 10,000 Genomes (B10K) Project - Family phase.</title>
        <authorList>
            <person name="Zhang G."/>
        </authorList>
    </citation>
    <scope>NUCLEOTIDE SEQUENCE [LARGE SCALE GENOMIC DNA]</scope>
    <source>
        <strain evidence="4">B10K-DU-029-76</strain>
        <tissue evidence="4">Heart</tissue>
    </source>
</reference>
<feature type="region of interest" description="Disordered" evidence="2">
    <location>
        <begin position="1"/>
        <end position="22"/>
    </location>
</feature>
<feature type="compositionally biased region" description="Basic and acidic residues" evidence="2">
    <location>
        <begin position="695"/>
        <end position="704"/>
    </location>
</feature>
<feature type="compositionally biased region" description="Low complexity" evidence="2">
    <location>
        <begin position="1160"/>
        <end position="1174"/>
    </location>
</feature>
<feature type="non-terminal residue" evidence="4">
    <location>
        <position position="1"/>
    </location>
</feature>
<comment type="caution">
    <text evidence="4">The sequence shown here is derived from an EMBL/GenBank/DDBJ whole genome shotgun (WGS) entry which is preliminary data.</text>
</comment>
<feature type="compositionally biased region" description="Basic and acidic residues" evidence="2">
    <location>
        <begin position="1633"/>
        <end position="1648"/>
    </location>
</feature>
<feature type="compositionally biased region" description="Low complexity" evidence="2">
    <location>
        <begin position="2419"/>
        <end position="2432"/>
    </location>
</feature>
<feature type="compositionally biased region" description="Polar residues" evidence="2">
    <location>
        <begin position="2025"/>
        <end position="2049"/>
    </location>
</feature>
<dbReference type="PANTHER" id="PTHR13958:SF3">
    <property type="entry name" value="CAP-GLY DOMAIN-CONTAINING PROTEIN-RELATED"/>
    <property type="match status" value="1"/>
</dbReference>
<feature type="compositionally biased region" description="Basic and acidic residues" evidence="2">
    <location>
        <begin position="2597"/>
        <end position="2623"/>
    </location>
</feature>
<dbReference type="SMART" id="SM01052">
    <property type="entry name" value="CAP_GLY"/>
    <property type="match status" value="1"/>
</dbReference>
<protein>
    <submittedName>
        <fullName evidence="4">CE350 protein</fullName>
    </submittedName>
</protein>
<feature type="region of interest" description="Disordered" evidence="2">
    <location>
        <begin position="2110"/>
        <end position="2180"/>
    </location>
</feature>
<feature type="compositionally biased region" description="Low complexity" evidence="2">
    <location>
        <begin position="975"/>
        <end position="986"/>
    </location>
</feature>